<evidence type="ECO:0000256" key="2">
    <source>
        <dbReference type="ARBA" id="ARBA00022723"/>
    </source>
</evidence>
<accession>A0A1C3P6T5</accession>
<dbReference type="Gene3D" id="3.40.50.1010">
    <property type="entry name" value="5'-nuclease"/>
    <property type="match status" value="1"/>
</dbReference>
<dbReference type="EMBL" id="FLUV01001914">
    <property type="protein sequence ID" value="SBW25537.1"/>
    <property type="molecule type" value="Genomic_DNA"/>
</dbReference>
<name>A0A1C3P6T5_9ACTN</name>
<keyword evidence="2" id="KW-0479">Metal-binding</keyword>
<evidence type="ECO:0000313" key="6">
    <source>
        <dbReference type="EMBL" id="SBW25537.1"/>
    </source>
</evidence>
<sequence>MDAFDADVLIYAATTDHPLGRRVAALFPVAPPSDNDPPVGVGSLLLLPEVLAKPVRDSNTDEVRILVGLLARLELRPLDQTTAELAVALSSRYRLRAADASHLATAVAVGADRFITNNQRDFPTTISEIRITYPADLPYTA</sequence>
<dbReference type="GO" id="GO:0046872">
    <property type="term" value="F:metal ion binding"/>
    <property type="evidence" value="ECO:0007669"/>
    <property type="project" value="UniProtKB-KW"/>
</dbReference>
<evidence type="ECO:0000256" key="4">
    <source>
        <dbReference type="ARBA" id="ARBA00022842"/>
    </source>
</evidence>
<feature type="domain" description="PIN" evidence="5">
    <location>
        <begin position="4"/>
        <end position="120"/>
    </location>
</feature>
<evidence type="ECO:0000313" key="7">
    <source>
        <dbReference type="Proteomes" id="UP000199013"/>
    </source>
</evidence>
<dbReference type="GO" id="GO:0004518">
    <property type="term" value="F:nuclease activity"/>
    <property type="evidence" value="ECO:0007669"/>
    <property type="project" value="UniProtKB-KW"/>
</dbReference>
<reference evidence="7" key="1">
    <citation type="submission" date="2016-02" db="EMBL/GenBank/DDBJ databases">
        <authorList>
            <person name="Wibberg D."/>
        </authorList>
    </citation>
    <scope>NUCLEOTIDE SEQUENCE [LARGE SCALE GENOMIC DNA]</scope>
</reference>
<dbReference type="Pfam" id="PF01850">
    <property type="entry name" value="PIN"/>
    <property type="match status" value="1"/>
</dbReference>
<proteinExistence type="predicted"/>
<keyword evidence="7" id="KW-1185">Reference proteome</keyword>
<dbReference type="InterPro" id="IPR002716">
    <property type="entry name" value="PIN_dom"/>
</dbReference>
<protein>
    <recommendedName>
        <fullName evidence="5">PIN domain-containing protein</fullName>
    </recommendedName>
</protein>
<dbReference type="AlphaFoldDB" id="A0A1C3P6T5"/>
<keyword evidence="3" id="KW-0378">Hydrolase</keyword>
<dbReference type="InterPro" id="IPR029060">
    <property type="entry name" value="PIN-like_dom_sf"/>
</dbReference>
<keyword evidence="1" id="KW-0540">Nuclease</keyword>
<dbReference type="SUPFAM" id="SSF88723">
    <property type="entry name" value="PIN domain-like"/>
    <property type="match status" value="1"/>
</dbReference>
<keyword evidence="4" id="KW-0460">Magnesium</keyword>
<dbReference type="Proteomes" id="UP000199013">
    <property type="component" value="Unassembled WGS sequence"/>
</dbReference>
<dbReference type="GO" id="GO:0016787">
    <property type="term" value="F:hydrolase activity"/>
    <property type="evidence" value="ECO:0007669"/>
    <property type="project" value="UniProtKB-KW"/>
</dbReference>
<evidence type="ECO:0000259" key="5">
    <source>
        <dbReference type="Pfam" id="PF01850"/>
    </source>
</evidence>
<evidence type="ECO:0000256" key="3">
    <source>
        <dbReference type="ARBA" id="ARBA00022801"/>
    </source>
</evidence>
<organism evidence="6 7">
    <name type="scientific">Candidatus Protofrankia californiensis</name>
    <dbReference type="NCBI Taxonomy" id="1839754"/>
    <lineage>
        <taxon>Bacteria</taxon>
        <taxon>Bacillati</taxon>
        <taxon>Actinomycetota</taxon>
        <taxon>Actinomycetes</taxon>
        <taxon>Frankiales</taxon>
        <taxon>Frankiaceae</taxon>
        <taxon>Protofrankia</taxon>
    </lineage>
</organism>
<evidence type="ECO:0000256" key="1">
    <source>
        <dbReference type="ARBA" id="ARBA00022722"/>
    </source>
</evidence>
<gene>
    <name evidence="6" type="ORF">FDG2_4585</name>
</gene>